<reference evidence="2" key="1">
    <citation type="submission" date="2016-10" db="EMBL/GenBank/DDBJ databases">
        <authorList>
            <person name="Varghese N."/>
            <person name="Submissions S."/>
        </authorList>
    </citation>
    <scope>NUCLEOTIDE SEQUENCE [LARGE SCALE GENOMIC DNA]</scope>
    <source>
        <strain evidence="2">UNC178MFTsu3.1</strain>
    </source>
</reference>
<proteinExistence type="predicted"/>
<protein>
    <submittedName>
        <fullName evidence="1">Uncharacterized protein</fullName>
    </submittedName>
</protein>
<dbReference type="RefSeq" id="WP_026636520.1">
    <property type="nucleotide sequence ID" value="NZ_FONH01000002.1"/>
</dbReference>
<gene>
    <name evidence="1" type="ORF">SAMN02799615_00900</name>
</gene>
<accession>A0A1I2A1V4</accession>
<name>A0A1I2A1V4_9GAMM</name>
<sequence length="258" mass="29461">MQGNTIQQLLADRIDTFATGDKPTEIIDKAVEKLFKELIDESFKSWGDFGTAVKASVKAAMPSNVSDMFELTRYNSLIINSLRERWQASTIGDDFLRRANAALDEVLREDAIPAQVRLSELLEAFVESHAEDAAEKGWDRPHVRIKEDEGIVSARFIHIAFDEEPEEDYLSGRSLSRLTQSRREDHQFKNRVSVHLLGETDDSHPFGRVYHARLEGQPVGRDFSIRNRWERLLAALYFGVADLIIDCDEYDVSYPGRD</sequence>
<keyword evidence="2" id="KW-1185">Reference proteome</keyword>
<evidence type="ECO:0000313" key="2">
    <source>
        <dbReference type="Proteomes" id="UP000199477"/>
    </source>
</evidence>
<dbReference type="STRING" id="500610.SAMN02799615_00900"/>
<organism evidence="1 2">
    <name type="scientific">Dyella marensis</name>
    <dbReference type="NCBI Taxonomy" id="500610"/>
    <lineage>
        <taxon>Bacteria</taxon>
        <taxon>Pseudomonadati</taxon>
        <taxon>Pseudomonadota</taxon>
        <taxon>Gammaproteobacteria</taxon>
        <taxon>Lysobacterales</taxon>
        <taxon>Rhodanobacteraceae</taxon>
        <taxon>Dyella</taxon>
    </lineage>
</organism>
<dbReference type="AlphaFoldDB" id="A0A1I2A1V4"/>
<evidence type="ECO:0000313" key="1">
    <source>
        <dbReference type="EMBL" id="SFE38084.1"/>
    </source>
</evidence>
<dbReference type="EMBL" id="FONH01000002">
    <property type="protein sequence ID" value="SFE38084.1"/>
    <property type="molecule type" value="Genomic_DNA"/>
</dbReference>
<dbReference type="Proteomes" id="UP000199477">
    <property type="component" value="Unassembled WGS sequence"/>
</dbReference>